<comment type="caution">
    <text evidence="2">The sequence shown here is derived from an EMBL/GenBank/DDBJ whole genome shotgun (WGS) entry which is preliminary data.</text>
</comment>
<name>A0ABV5PZF3_9ACTN</name>
<evidence type="ECO:0008006" key="4">
    <source>
        <dbReference type="Google" id="ProtNLM"/>
    </source>
</evidence>
<accession>A0ABV5PZF3</accession>
<dbReference type="RefSeq" id="WP_346129937.1">
    <property type="nucleotide sequence ID" value="NZ_BAAAXC010000015.1"/>
</dbReference>
<feature type="region of interest" description="Disordered" evidence="1">
    <location>
        <begin position="1"/>
        <end position="21"/>
    </location>
</feature>
<evidence type="ECO:0000256" key="1">
    <source>
        <dbReference type="SAM" id="MobiDB-lite"/>
    </source>
</evidence>
<evidence type="ECO:0000313" key="3">
    <source>
        <dbReference type="Proteomes" id="UP001589646"/>
    </source>
</evidence>
<proteinExistence type="predicted"/>
<protein>
    <recommendedName>
        <fullName evidence="4">DUF320 domain-containing protein</fullName>
    </recommendedName>
</protein>
<organism evidence="2 3">
    <name type="scientific">Nonomuraea roseola</name>
    <dbReference type="NCBI Taxonomy" id="46179"/>
    <lineage>
        <taxon>Bacteria</taxon>
        <taxon>Bacillati</taxon>
        <taxon>Actinomycetota</taxon>
        <taxon>Actinomycetes</taxon>
        <taxon>Streptosporangiales</taxon>
        <taxon>Streptosporangiaceae</taxon>
        <taxon>Nonomuraea</taxon>
    </lineage>
</organism>
<reference evidence="2 3" key="1">
    <citation type="submission" date="2024-09" db="EMBL/GenBank/DDBJ databases">
        <authorList>
            <person name="Sun Q."/>
            <person name="Mori K."/>
        </authorList>
    </citation>
    <scope>NUCLEOTIDE SEQUENCE [LARGE SCALE GENOMIC DNA]</scope>
    <source>
        <strain evidence="2 3">JCM 3323</strain>
    </source>
</reference>
<keyword evidence="3" id="KW-1185">Reference proteome</keyword>
<evidence type="ECO:0000313" key="2">
    <source>
        <dbReference type="EMBL" id="MFB9528562.1"/>
    </source>
</evidence>
<gene>
    <name evidence="2" type="ORF">ACFFRN_18270</name>
</gene>
<dbReference type="EMBL" id="JBHMCE010000005">
    <property type="protein sequence ID" value="MFB9528562.1"/>
    <property type="molecule type" value="Genomic_DNA"/>
</dbReference>
<sequence length="103" mass="10597">MIAERFGALPEKTSGSGYPRAISTEDTNMLRRILVGAAIASAIVATSGAAHADYAKPEKGDHECSQSNVAAGGLIGGILGNVLNLNNTQIAILANAEQENCED</sequence>
<dbReference type="Proteomes" id="UP001589646">
    <property type="component" value="Unassembled WGS sequence"/>
</dbReference>